<organism evidence="7 8">
    <name type="scientific">Trichoderma asperellum (strain ATCC 204424 / CBS 433.97 / NBRC 101777)</name>
    <dbReference type="NCBI Taxonomy" id="1042311"/>
    <lineage>
        <taxon>Eukaryota</taxon>
        <taxon>Fungi</taxon>
        <taxon>Dikarya</taxon>
        <taxon>Ascomycota</taxon>
        <taxon>Pezizomycotina</taxon>
        <taxon>Sordariomycetes</taxon>
        <taxon>Hypocreomycetidae</taxon>
        <taxon>Hypocreales</taxon>
        <taxon>Hypocreaceae</taxon>
        <taxon>Trichoderma</taxon>
    </lineage>
</organism>
<dbReference type="PANTHER" id="PTHR42940:SF8">
    <property type="entry name" value="VACUOLAR PROTEIN SORTING-ASSOCIATED PROTEIN 11"/>
    <property type="match status" value="1"/>
</dbReference>
<evidence type="ECO:0000259" key="6">
    <source>
        <dbReference type="Pfam" id="PF08240"/>
    </source>
</evidence>
<evidence type="ECO:0000256" key="1">
    <source>
        <dbReference type="ARBA" id="ARBA00001947"/>
    </source>
</evidence>
<accession>A0A2T3Z3L9</accession>
<dbReference type="Pfam" id="PF08240">
    <property type="entry name" value="ADH_N"/>
    <property type="match status" value="1"/>
</dbReference>
<comment type="cofactor">
    <cofactor evidence="1">
        <name>Zn(2+)</name>
        <dbReference type="ChEBI" id="CHEBI:29105"/>
    </cofactor>
</comment>
<reference evidence="7 8" key="1">
    <citation type="submission" date="2016-07" db="EMBL/GenBank/DDBJ databases">
        <title>Multiple horizontal gene transfer events from other fungi enriched the ability of initially mycotrophic Trichoderma (Ascomycota) to feed on dead plant biomass.</title>
        <authorList>
            <consortium name="DOE Joint Genome Institute"/>
            <person name="Aerts A."/>
            <person name="Atanasova L."/>
            <person name="Chenthamara K."/>
            <person name="Zhang J."/>
            <person name="Grujic M."/>
            <person name="Henrissat B."/>
            <person name="Kuo A."/>
            <person name="Salamov A."/>
            <person name="Lipzen A."/>
            <person name="Labutti K."/>
            <person name="Barry K."/>
            <person name="Miao Y."/>
            <person name="Rahimi M.J."/>
            <person name="Shen Q."/>
            <person name="Grigoriev I.V."/>
            <person name="Kubicek C.P."/>
            <person name="Druzhinina I.S."/>
        </authorList>
    </citation>
    <scope>NUCLEOTIDE SEQUENCE [LARGE SCALE GENOMIC DNA]</scope>
    <source>
        <strain evidence="7 8">CBS 433.97</strain>
    </source>
</reference>
<dbReference type="Gene3D" id="3.90.180.10">
    <property type="entry name" value="Medium-chain alcohol dehydrogenases, catalytic domain"/>
    <property type="match status" value="2"/>
</dbReference>
<dbReference type="STRING" id="1042311.A0A2T3Z3L9"/>
<dbReference type="Gene3D" id="3.40.50.720">
    <property type="entry name" value="NAD(P)-binding Rossmann-like Domain"/>
    <property type="match status" value="2"/>
</dbReference>
<dbReference type="GO" id="GO:0004022">
    <property type="term" value="F:alcohol dehydrogenase (NAD+) activity"/>
    <property type="evidence" value="ECO:0007669"/>
    <property type="project" value="TreeGrafter"/>
</dbReference>
<feature type="domain" description="Alcohol dehydrogenase-like N-terminal" evidence="6">
    <location>
        <begin position="1"/>
        <end position="70"/>
    </location>
</feature>
<evidence type="ECO:0000313" key="7">
    <source>
        <dbReference type="EMBL" id="PTB39394.1"/>
    </source>
</evidence>
<dbReference type="EMBL" id="KZ679264">
    <property type="protein sequence ID" value="PTB39394.1"/>
    <property type="molecule type" value="Genomic_DNA"/>
</dbReference>
<dbReference type="GO" id="GO:0005737">
    <property type="term" value="C:cytoplasm"/>
    <property type="evidence" value="ECO:0007669"/>
    <property type="project" value="TreeGrafter"/>
</dbReference>
<evidence type="ECO:0000313" key="8">
    <source>
        <dbReference type="Proteomes" id="UP000240493"/>
    </source>
</evidence>
<dbReference type="GO" id="GO:0008270">
    <property type="term" value="F:zinc ion binding"/>
    <property type="evidence" value="ECO:0007669"/>
    <property type="project" value="InterPro"/>
</dbReference>
<keyword evidence="3" id="KW-0479">Metal-binding</keyword>
<evidence type="ECO:0000256" key="3">
    <source>
        <dbReference type="ARBA" id="ARBA00022723"/>
    </source>
</evidence>
<evidence type="ECO:0000256" key="5">
    <source>
        <dbReference type="ARBA" id="ARBA00023002"/>
    </source>
</evidence>
<dbReference type="PANTHER" id="PTHR42940">
    <property type="entry name" value="ALCOHOL DEHYDROGENASE 1-RELATED"/>
    <property type="match status" value="1"/>
</dbReference>
<dbReference type="InterPro" id="IPR002328">
    <property type="entry name" value="ADH_Zn_CS"/>
</dbReference>
<dbReference type="OrthoDB" id="1879366at2759"/>
<keyword evidence="5" id="KW-0560">Oxidoreductase</keyword>
<evidence type="ECO:0000256" key="2">
    <source>
        <dbReference type="ARBA" id="ARBA00008072"/>
    </source>
</evidence>
<dbReference type="AlphaFoldDB" id="A0A2T3Z3L9"/>
<dbReference type="Proteomes" id="UP000240493">
    <property type="component" value="Unassembled WGS sequence"/>
</dbReference>
<evidence type="ECO:0000256" key="4">
    <source>
        <dbReference type="ARBA" id="ARBA00022833"/>
    </source>
</evidence>
<name>A0A2T3Z3L9_TRIA4</name>
<dbReference type="InterPro" id="IPR036291">
    <property type="entry name" value="NAD(P)-bd_dom_sf"/>
</dbReference>
<keyword evidence="4" id="KW-0862">Zinc</keyword>
<dbReference type="InterPro" id="IPR013154">
    <property type="entry name" value="ADH-like_N"/>
</dbReference>
<dbReference type="PROSITE" id="PS00059">
    <property type="entry name" value="ADH_ZINC"/>
    <property type="match status" value="1"/>
</dbReference>
<dbReference type="SUPFAM" id="SSF50129">
    <property type="entry name" value="GroES-like"/>
    <property type="match status" value="1"/>
</dbReference>
<dbReference type="SUPFAM" id="SSF51735">
    <property type="entry name" value="NAD(P)-binding Rossmann-fold domains"/>
    <property type="match status" value="1"/>
</dbReference>
<sequence length="264" mass="28782">MVLGHEGVGVVKAIGKSVKGMNICMTCCECERGEQLYCSQRQLYGEMHLDQGSLASHAVWNEAFLFLVPDSFPSAEAAPLMCAGAAVYSALNGARVRWSDRVGVLGVGGLGHLAIQFAAKMGCQVVALSHTRNKEADAIPGRISPEPVDCLLLTGAQQPDWGKIITLVRRGGVIVAMTVDPGSLRMPYMDLVMNAISIRGSLSAPPALHREMLQFASFHKVKPLIETFTFMEQRINDAMEKLRQGKMRYRGVIACEYKPETTQV</sequence>
<dbReference type="InterPro" id="IPR011032">
    <property type="entry name" value="GroES-like_sf"/>
</dbReference>
<keyword evidence="8" id="KW-1185">Reference proteome</keyword>
<comment type="similarity">
    <text evidence="2">Belongs to the zinc-containing alcohol dehydrogenase family.</text>
</comment>
<gene>
    <name evidence="7" type="ORF">M441DRAFT_460343</name>
</gene>
<protein>
    <recommendedName>
        <fullName evidence="6">Alcohol dehydrogenase-like N-terminal domain-containing protein</fullName>
    </recommendedName>
</protein>
<proteinExistence type="inferred from homology"/>